<reference evidence="6" key="1">
    <citation type="journal article" date="1997" name="Nucleic Acids Res.">
        <title>tRNAscan-SE: a program for improved detection of transfer RNA genes in genomic sequence.</title>
        <authorList>
            <person name="Lowe T.M."/>
            <person name="Eddy S.R."/>
        </authorList>
    </citation>
    <scope>NUCLEOTIDE SEQUENCE [LARGE SCALE GENOMIC DNA]</scope>
</reference>
<proteinExistence type="inferred from homology"/>
<gene>
    <name evidence="7" type="primary">LOC108612059</name>
</gene>
<dbReference type="RefSeq" id="XP_017860442.1">
    <property type="nucleotide sequence ID" value="XM_018004953.1"/>
</dbReference>
<keyword evidence="6" id="KW-1185">Reference proteome</keyword>
<reference evidence="7" key="3">
    <citation type="submission" date="2025-08" db="UniProtKB">
        <authorList>
            <consortium name="RefSeq"/>
        </authorList>
    </citation>
    <scope>IDENTIFICATION</scope>
    <source>
        <tissue evidence="7">Whole organism</tissue>
    </source>
</reference>
<dbReference type="PANTHER" id="PTHR11461:SF211">
    <property type="entry name" value="GH10112P-RELATED"/>
    <property type="match status" value="1"/>
</dbReference>
<dbReference type="InterPro" id="IPR042185">
    <property type="entry name" value="Serpin_sf_2"/>
</dbReference>
<evidence type="ECO:0000256" key="1">
    <source>
        <dbReference type="ARBA" id="ARBA00009500"/>
    </source>
</evidence>
<name>A0ABM1NZQ6_DROAR</name>
<comment type="similarity">
    <text evidence="1 4">Belongs to the serpin family.</text>
</comment>
<organism evidence="6 7">
    <name type="scientific">Drosophila arizonae</name>
    <name type="common">Fruit fly</name>
    <dbReference type="NCBI Taxonomy" id="7263"/>
    <lineage>
        <taxon>Eukaryota</taxon>
        <taxon>Metazoa</taxon>
        <taxon>Ecdysozoa</taxon>
        <taxon>Arthropoda</taxon>
        <taxon>Hexapoda</taxon>
        <taxon>Insecta</taxon>
        <taxon>Pterygota</taxon>
        <taxon>Neoptera</taxon>
        <taxon>Endopterygota</taxon>
        <taxon>Diptera</taxon>
        <taxon>Brachycera</taxon>
        <taxon>Muscomorpha</taxon>
        <taxon>Ephydroidea</taxon>
        <taxon>Drosophilidae</taxon>
        <taxon>Drosophila</taxon>
    </lineage>
</organism>
<dbReference type="PANTHER" id="PTHR11461">
    <property type="entry name" value="SERINE PROTEASE INHIBITOR, SERPIN"/>
    <property type="match status" value="1"/>
</dbReference>
<protein>
    <submittedName>
        <fullName evidence="7">Antichymotrypsin-2-like</fullName>
    </submittedName>
</protein>
<dbReference type="GeneID" id="108612059"/>
<dbReference type="Proteomes" id="UP000694904">
    <property type="component" value="Chromosome 2"/>
</dbReference>
<dbReference type="CDD" id="cd19601">
    <property type="entry name" value="serpin42Da-like"/>
    <property type="match status" value="1"/>
</dbReference>
<keyword evidence="2" id="KW-0646">Protease inhibitor</keyword>
<reference evidence="6" key="2">
    <citation type="journal article" date="2016" name="G3 (Bethesda)">
        <title>Genome Evolution in Three Species of Cactophilic Drosophila.</title>
        <authorList>
            <person name="Sanchez-Flores A."/>
            <person name="Penazola F."/>
            <person name="Carpinteyro-Ponce J."/>
            <person name="Nazario-Yepiz N."/>
            <person name="Abreu-Goodger C."/>
            <person name="Machado C.A."/>
            <person name="Markow T.A."/>
        </authorList>
    </citation>
    <scope>NUCLEOTIDE SEQUENCE [LARGE SCALE GENOMIC DNA]</scope>
</reference>
<evidence type="ECO:0000313" key="7">
    <source>
        <dbReference type="RefSeq" id="XP_017860442.1"/>
    </source>
</evidence>
<feature type="domain" description="Serpin" evidence="5">
    <location>
        <begin position="19"/>
        <end position="383"/>
    </location>
</feature>
<dbReference type="Gene3D" id="3.30.497.10">
    <property type="entry name" value="Antithrombin, subunit I, domain 2"/>
    <property type="match status" value="1"/>
</dbReference>
<dbReference type="SUPFAM" id="SSF56574">
    <property type="entry name" value="Serpins"/>
    <property type="match status" value="1"/>
</dbReference>
<evidence type="ECO:0000256" key="2">
    <source>
        <dbReference type="ARBA" id="ARBA00022690"/>
    </source>
</evidence>
<evidence type="ECO:0000259" key="5">
    <source>
        <dbReference type="SMART" id="SM00093"/>
    </source>
</evidence>
<dbReference type="InterPro" id="IPR000215">
    <property type="entry name" value="Serpin_fam"/>
</dbReference>
<dbReference type="SMART" id="SM00093">
    <property type="entry name" value="SERPIN"/>
    <property type="match status" value="1"/>
</dbReference>
<dbReference type="InterPro" id="IPR023796">
    <property type="entry name" value="Serpin_dom"/>
</dbReference>
<keyword evidence="3" id="KW-0722">Serine protease inhibitor</keyword>
<accession>A0ABM1NZQ6</accession>
<dbReference type="Gene3D" id="2.30.39.10">
    <property type="entry name" value="Alpha-1-antitrypsin, domain 1"/>
    <property type="match status" value="1"/>
</dbReference>
<dbReference type="InterPro" id="IPR042178">
    <property type="entry name" value="Serpin_sf_1"/>
</dbReference>
<dbReference type="InterPro" id="IPR036186">
    <property type="entry name" value="Serpin_sf"/>
</dbReference>
<evidence type="ECO:0000256" key="3">
    <source>
        <dbReference type="ARBA" id="ARBA00022900"/>
    </source>
</evidence>
<evidence type="ECO:0000256" key="4">
    <source>
        <dbReference type="RuleBase" id="RU000411"/>
    </source>
</evidence>
<evidence type="ECO:0000313" key="6">
    <source>
        <dbReference type="Proteomes" id="UP000694904"/>
    </source>
</evidence>
<sequence>MAEAEGSISFFSALSTFSGKLVSKLFIMNPGKNLIFSPLSIHSCLGMIRLGADEGTTTAKELDKGIGFTSNDESEIAEDFHIALEPYQDDTMLNMAYKMYVMQEFEIRPEFHEILTEKFHSEPENVDFSENTVAAEKINEWIETKMNHLIKDQVSPDILNETTGLVLISAAHFKAEWSIGFSVRATRREFFNIDPKNKIRVLMMNNFHEYDYADLKQFDAKALRLNFSNTPLQMIIILPNKTFGLETLIEALSTTSLENIISLLTRKRVYLKLPKFTAEFEQDLTPVFPELGVKRIFMNKAELGKISETNRVIKVSSVLHKASIELSEAGDEVLPLPELKPTMVKGKIRKPPSPVNFYADHPFYYAIYDAVHGPLVVGSLQAPLPAPCINNPLKPCYCERS</sequence>
<dbReference type="Pfam" id="PF00079">
    <property type="entry name" value="Serpin"/>
    <property type="match status" value="1"/>
</dbReference>